<sequence length="631" mass="68887">MKYVYSYILPLALMGCLACSSEEVIYNPDYDSETQTVKAEVAISIGKGSSAAKTRMTDNVTQMDDGFRGIDDYIIYSANESVTGYSWCPVSSGTNLLGSSDSKVKTFRNVRIPIGTDHFLFYGRAAGGRPTTVAEKQSNGYAIATLPDAIISEDNIQFEAVPIAPNYATDAGWTTPAGAIETYLTNIARTAGWESATNNRLIELRNKFEEKDHFNAGSAPEVLATVQDLYNELWIVRGSASGDQLTLTDAIISRIKNNTYVSWETGTEPVTLDWASSFKSDYDNFPENIGLPQGSAQYEYKNRGTAEAPDWGFKYNTEKTVNSEATAVSDYIYPCELYYTTHTPLRAFSSKNIDWPKTASDWEATASSSAWTNESSEISENTKSAALVNIIQYGTAQLATYVKSSPATLNSKAVLYDNQKAVDEMSDVNQPIDFSSDCLKLTGVIVGGQPNRVGWNFLPVSDATYNYAVYDNNMTKVIYANEDNGIETSSPDREDGFSGPNRTLVFDNGGEFGATAIVKVCLEFENLTGRDFFGKDGIIKNGKKFYLVGELNPAQASGSLPSGVEKRVFIQDYVTKAHFTIAAGNSEVAGSLGKAYSTIPDLRTTTQELGLSVSLQWEKGLEFKNHPLGGS</sequence>
<evidence type="ECO:0000256" key="1">
    <source>
        <dbReference type="SAM" id="SignalP"/>
    </source>
</evidence>
<protein>
    <recommendedName>
        <fullName evidence="4">Lipoprotein</fullName>
    </recommendedName>
</protein>
<comment type="caution">
    <text evidence="2">The sequence shown here is derived from an EMBL/GenBank/DDBJ whole genome shotgun (WGS) entry which is preliminary data.</text>
</comment>
<evidence type="ECO:0000313" key="3">
    <source>
        <dbReference type="Proteomes" id="UP000763088"/>
    </source>
</evidence>
<accession>A0A928BR74</accession>
<keyword evidence="1" id="KW-0732">Signal</keyword>
<feature type="chain" id="PRO_5036796330" description="Lipoprotein" evidence="1">
    <location>
        <begin position="21"/>
        <end position="631"/>
    </location>
</feature>
<gene>
    <name evidence="2" type="ORF">E7102_02590</name>
</gene>
<dbReference type="AlphaFoldDB" id="A0A928BR74"/>
<feature type="signal peptide" evidence="1">
    <location>
        <begin position="1"/>
        <end position="20"/>
    </location>
</feature>
<evidence type="ECO:0000313" key="2">
    <source>
        <dbReference type="EMBL" id="MBE6265351.1"/>
    </source>
</evidence>
<organism evidence="2 3">
    <name type="scientific">Xylanibacter ruminicola</name>
    <name type="common">Prevotella ruminicola</name>
    <dbReference type="NCBI Taxonomy" id="839"/>
    <lineage>
        <taxon>Bacteria</taxon>
        <taxon>Pseudomonadati</taxon>
        <taxon>Bacteroidota</taxon>
        <taxon>Bacteroidia</taxon>
        <taxon>Bacteroidales</taxon>
        <taxon>Prevotellaceae</taxon>
        <taxon>Xylanibacter</taxon>
    </lineage>
</organism>
<reference evidence="2" key="1">
    <citation type="submission" date="2019-04" db="EMBL/GenBank/DDBJ databases">
        <title>Evolution of Biomass-Degrading Anaerobic Consortia Revealed by Metagenomics.</title>
        <authorList>
            <person name="Peng X."/>
        </authorList>
    </citation>
    <scope>NUCLEOTIDE SEQUENCE</scope>
    <source>
        <strain evidence="2">SIG141</strain>
    </source>
</reference>
<evidence type="ECO:0008006" key="4">
    <source>
        <dbReference type="Google" id="ProtNLM"/>
    </source>
</evidence>
<proteinExistence type="predicted"/>
<dbReference type="EMBL" id="SUYD01000002">
    <property type="protein sequence ID" value="MBE6265351.1"/>
    <property type="molecule type" value="Genomic_DNA"/>
</dbReference>
<dbReference type="PROSITE" id="PS51257">
    <property type="entry name" value="PROKAR_LIPOPROTEIN"/>
    <property type="match status" value="1"/>
</dbReference>
<name>A0A928BR74_XYLRU</name>
<dbReference type="Proteomes" id="UP000763088">
    <property type="component" value="Unassembled WGS sequence"/>
</dbReference>